<keyword evidence="1" id="KW-0812">Transmembrane</keyword>
<keyword evidence="3" id="KW-1185">Reference proteome</keyword>
<dbReference type="RefSeq" id="WP_135281840.1">
    <property type="nucleotide sequence ID" value="NZ_SRIO01000008.1"/>
</dbReference>
<proteinExistence type="predicted"/>
<accession>A0A4Z0FAV6</accession>
<keyword evidence="1" id="KW-1133">Transmembrane helix</keyword>
<organism evidence="2 3">
    <name type="scientific">Candidatus Macondimonas diazotrophica</name>
    <dbReference type="NCBI Taxonomy" id="2305248"/>
    <lineage>
        <taxon>Bacteria</taxon>
        <taxon>Pseudomonadati</taxon>
        <taxon>Pseudomonadota</taxon>
        <taxon>Gammaproteobacteria</taxon>
        <taxon>Chromatiales</taxon>
        <taxon>Ectothiorhodospiraceae</taxon>
        <taxon>Candidatus Macondimonas</taxon>
    </lineage>
</organism>
<evidence type="ECO:0000313" key="3">
    <source>
        <dbReference type="Proteomes" id="UP000297890"/>
    </source>
</evidence>
<sequence length="124" mass="14222">MKSKQTQRGMGLLGLMFYIGMGGFGVYTLFALLPVYLEYFEVRSSMDSLKEGVSEGDLNSRRLKDLLLRRFQVNSIQHAGPQDITITPAQHHFQVGVSYEVRIPWFANIDLVTRFQHETQVTRP</sequence>
<dbReference type="InterPro" id="IPR032314">
    <property type="entry name" value="DUF4845"/>
</dbReference>
<name>A0A4Z0FAV6_9GAMM</name>
<gene>
    <name evidence="2" type="ORF">E4680_07775</name>
</gene>
<comment type="caution">
    <text evidence="2">The sequence shown here is derived from an EMBL/GenBank/DDBJ whole genome shotgun (WGS) entry which is preliminary data.</text>
</comment>
<reference evidence="2 3" key="1">
    <citation type="journal article" date="2019" name="ISME J.">
        <title>Candidatus Macondimonas diazotrophica, a novel gammaproteobacterial genus dominating crude-oil-contaminated coastal sediments.</title>
        <authorList>
            <person name="Karthikeyan S."/>
            <person name="Konstantinidis K."/>
        </authorList>
    </citation>
    <scope>NUCLEOTIDE SEQUENCE [LARGE SCALE GENOMIC DNA]</scope>
    <source>
        <strain evidence="2 3">KTK01</strain>
    </source>
</reference>
<dbReference type="Pfam" id="PF16137">
    <property type="entry name" value="DUF4845"/>
    <property type="match status" value="1"/>
</dbReference>
<dbReference type="AlphaFoldDB" id="A0A4Z0FAV6"/>
<protein>
    <submittedName>
        <fullName evidence="2">DUF4845 domain-containing protein</fullName>
    </submittedName>
</protein>
<evidence type="ECO:0000313" key="2">
    <source>
        <dbReference type="EMBL" id="TFZ82594.1"/>
    </source>
</evidence>
<dbReference type="OrthoDB" id="5734946at2"/>
<feature type="transmembrane region" description="Helical" evidence="1">
    <location>
        <begin position="12"/>
        <end position="37"/>
    </location>
</feature>
<evidence type="ECO:0000256" key="1">
    <source>
        <dbReference type="SAM" id="Phobius"/>
    </source>
</evidence>
<keyword evidence="1" id="KW-0472">Membrane</keyword>
<dbReference type="EMBL" id="SRIO01000008">
    <property type="protein sequence ID" value="TFZ82594.1"/>
    <property type="molecule type" value="Genomic_DNA"/>
</dbReference>
<dbReference type="Proteomes" id="UP000297890">
    <property type="component" value="Unassembled WGS sequence"/>
</dbReference>